<dbReference type="GO" id="GO:0006629">
    <property type="term" value="P:lipid metabolic process"/>
    <property type="evidence" value="ECO:0007669"/>
    <property type="project" value="InterPro"/>
</dbReference>
<keyword evidence="1" id="KW-0732">Signal</keyword>
<evidence type="ECO:0000313" key="4">
    <source>
        <dbReference type="Proteomes" id="UP000435304"/>
    </source>
</evidence>
<dbReference type="AlphaFoldDB" id="A0A6A9UQD5"/>
<dbReference type="PANTHER" id="PTHR46211:SF14">
    <property type="entry name" value="GLYCEROPHOSPHODIESTER PHOSPHODIESTERASE"/>
    <property type="match status" value="1"/>
</dbReference>
<feature type="signal peptide" evidence="1">
    <location>
        <begin position="1"/>
        <end position="20"/>
    </location>
</feature>
<name>A0A6A9UQD5_9ACTN</name>
<sequence>MIGAATALLVLAVPSLPAAAAGPEFDLQAHRGGVGLTTESTPEAFAKALELGVSTLELDTQLTADGHVVVTHDRQISATKCRDTGPVTADDPQYPYVGRYVVDLTLEQVQSVDCGIQAPGHPDQEVVEGARIVELREVFDVVRAHGAEGVRLNIETKVEAGAPRETAPRGRFVRAVAREVQRSGMADQVTIQSFDWGALQVMHRVAPELPLVALTNGSFLEVGQPGRSRWLGGLDVDDFDGNWVAAADTIPGVTAVSPVQGNPQGGAIGDPDFVPFVTAEMVRDAHERGLDVIPWTVDDPETMAWLIDLGVDGIITDYPDRLRQVMADKGLPLPKPYPAP</sequence>
<dbReference type="EMBL" id="WPCU01000004">
    <property type="protein sequence ID" value="MVA75106.1"/>
    <property type="molecule type" value="Genomic_DNA"/>
</dbReference>
<dbReference type="InterPro" id="IPR017946">
    <property type="entry name" value="PLC-like_Pdiesterase_TIM-brl"/>
</dbReference>
<evidence type="ECO:0000259" key="2">
    <source>
        <dbReference type="PROSITE" id="PS51704"/>
    </source>
</evidence>
<dbReference type="GO" id="GO:0008081">
    <property type="term" value="F:phosphoric diester hydrolase activity"/>
    <property type="evidence" value="ECO:0007669"/>
    <property type="project" value="InterPro"/>
</dbReference>
<dbReference type="Pfam" id="PF03009">
    <property type="entry name" value="GDPD"/>
    <property type="match status" value="1"/>
</dbReference>
<dbReference type="PROSITE" id="PS50007">
    <property type="entry name" value="PIPLC_X_DOMAIN"/>
    <property type="match status" value="1"/>
</dbReference>
<gene>
    <name evidence="3" type="ORF">GC722_03545</name>
</gene>
<dbReference type="PROSITE" id="PS51704">
    <property type="entry name" value="GP_PDE"/>
    <property type="match status" value="1"/>
</dbReference>
<keyword evidence="4" id="KW-1185">Reference proteome</keyword>
<evidence type="ECO:0000313" key="3">
    <source>
        <dbReference type="EMBL" id="MVA75106.1"/>
    </source>
</evidence>
<dbReference type="PANTHER" id="PTHR46211">
    <property type="entry name" value="GLYCEROPHOSPHORYL DIESTER PHOSPHODIESTERASE"/>
    <property type="match status" value="1"/>
</dbReference>
<feature type="chain" id="PRO_5025563217" evidence="1">
    <location>
        <begin position="21"/>
        <end position="340"/>
    </location>
</feature>
<accession>A0A6A9UQD5</accession>
<evidence type="ECO:0000256" key="1">
    <source>
        <dbReference type="SAM" id="SignalP"/>
    </source>
</evidence>
<comment type="caution">
    <text evidence="3">The sequence shown here is derived from an EMBL/GenBank/DDBJ whole genome shotgun (WGS) entry which is preliminary data.</text>
</comment>
<dbReference type="SUPFAM" id="SSF51695">
    <property type="entry name" value="PLC-like phosphodiesterases"/>
    <property type="match status" value="1"/>
</dbReference>
<dbReference type="InterPro" id="IPR030395">
    <property type="entry name" value="GP_PDE_dom"/>
</dbReference>
<dbReference type="Gene3D" id="3.20.20.190">
    <property type="entry name" value="Phosphatidylinositol (PI) phosphodiesterase"/>
    <property type="match status" value="1"/>
</dbReference>
<proteinExistence type="predicted"/>
<organism evidence="3 4">
    <name type="scientific">Auraticoccus cholistanensis</name>
    <dbReference type="NCBI Taxonomy" id="2656650"/>
    <lineage>
        <taxon>Bacteria</taxon>
        <taxon>Bacillati</taxon>
        <taxon>Actinomycetota</taxon>
        <taxon>Actinomycetes</taxon>
        <taxon>Propionibacteriales</taxon>
        <taxon>Propionibacteriaceae</taxon>
        <taxon>Auraticoccus</taxon>
    </lineage>
</organism>
<dbReference type="Proteomes" id="UP000435304">
    <property type="component" value="Unassembled WGS sequence"/>
</dbReference>
<protein>
    <submittedName>
        <fullName evidence="3">Glycerophosphodiester phosphodiesterase</fullName>
    </submittedName>
</protein>
<reference evidence="3 4" key="1">
    <citation type="submission" date="2019-12" db="EMBL/GenBank/DDBJ databases">
        <title>Auraticoccus cholistani sp. nov., an actinomycete isolated from soil of Cholistan desert.</title>
        <authorList>
            <person name="Cheema M.T."/>
        </authorList>
    </citation>
    <scope>NUCLEOTIDE SEQUENCE [LARGE SCALE GENOMIC DNA]</scope>
    <source>
        <strain evidence="3 4">F435</strain>
    </source>
</reference>
<feature type="domain" description="GP-PDE" evidence="2">
    <location>
        <begin position="25"/>
        <end position="326"/>
    </location>
</feature>